<gene>
    <name evidence="1" type="ORF">US19_C0001G0001</name>
</gene>
<accession>A0A0G0EUS5</accession>
<sequence length="124" mass="14269">MAYSVSVKNKAVSLRERGFSLNEIHLATGITKSTLSVWLRNVFLSEMAQKRLKKKIRAAAFASAEKKRRETRKLIDSYLEKYISDVNQLRLNIKLARLLCALIYWCEGIKNDHSSLIFNHLNGN</sequence>
<protein>
    <submittedName>
        <fullName evidence="1">Uncharacterized protein</fullName>
    </submittedName>
</protein>
<comment type="caution">
    <text evidence="1">The sequence shown here is derived from an EMBL/GenBank/DDBJ whole genome shotgun (WGS) entry which is preliminary data.</text>
</comment>
<reference evidence="1 2" key="1">
    <citation type="journal article" date="2015" name="Nature">
        <title>rRNA introns, odd ribosomes, and small enigmatic genomes across a large radiation of phyla.</title>
        <authorList>
            <person name="Brown C.T."/>
            <person name="Hug L.A."/>
            <person name="Thomas B.C."/>
            <person name="Sharon I."/>
            <person name="Castelle C.J."/>
            <person name="Singh A."/>
            <person name="Wilkins M.J."/>
            <person name="Williams K.H."/>
            <person name="Banfield J.F."/>
        </authorList>
    </citation>
    <scope>NUCLEOTIDE SEQUENCE [LARGE SCALE GENOMIC DNA]</scope>
</reference>
<dbReference type="Proteomes" id="UP000034492">
    <property type="component" value="Unassembled WGS sequence"/>
</dbReference>
<dbReference type="EMBL" id="LBSA01000001">
    <property type="protein sequence ID" value="KKQ10663.1"/>
    <property type="molecule type" value="Genomic_DNA"/>
</dbReference>
<dbReference type="AlphaFoldDB" id="A0A0G0EUS5"/>
<evidence type="ECO:0000313" key="2">
    <source>
        <dbReference type="Proteomes" id="UP000034492"/>
    </source>
</evidence>
<name>A0A0G0EUS5_9BACT</name>
<organism evidence="1 2">
    <name type="scientific">Candidatus Daviesbacteria bacterium GW2011_GWB1_36_5</name>
    <dbReference type="NCBI Taxonomy" id="1618426"/>
    <lineage>
        <taxon>Bacteria</taxon>
        <taxon>Candidatus Daviesiibacteriota</taxon>
    </lineage>
</organism>
<evidence type="ECO:0000313" key="1">
    <source>
        <dbReference type="EMBL" id="KKQ10663.1"/>
    </source>
</evidence>
<proteinExistence type="predicted"/>